<name>A0A1I5EU62_9PSEU</name>
<dbReference type="PIRSF" id="PIRSF005902">
    <property type="entry name" value="DNase_TatD"/>
    <property type="match status" value="1"/>
</dbReference>
<sequence>MSKRDRKRELPPVPEALPALAVDAHTHLDACGAKTPDEVRAVVDRAEAAGVGRVVTVADDIASAQWAVEASTWDDRVFAAVALHPTRTKDFTDADRGVLEELVAHPRVVAVGETGLDYYWDYSPPEPQQEAFRWHIDLAKRSGKPLMIHDREAHQDILRILAEEGAPEKVVFHCFSGDAEFARACVAAGYVLSFAGTATFRNAKGLREAAQLVPLEQMVVETDAPFLTPHPFRGQPNEPYCVNYTLRDLAELRGMTLEELVVATTATAERLFALDQV</sequence>
<dbReference type="GO" id="GO:0046872">
    <property type="term" value="F:metal ion binding"/>
    <property type="evidence" value="ECO:0007669"/>
    <property type="project" value="UniProtKB-KW"/>
</dbReference>
<dbReference type="PANTHER" id="PTHR46124">
    <property type="entry name" value="D-AMINOACYL-TRNA DEACYLASE"/>
    <property type="match status" value="1"/>
</dbReference>
<dbReference type="InterPro" id="IPR015991">
    <property type="entry name" value="TatD/YcfH-like"/>
</dbReference>
<proteinExistence type="predicted"/>
<dbReference type="RefSeq" id="WP_093155775.1">
    <property type="nucleotide sequence ID" value="NZ_FOUP01000010.1"/>
</dbReference>
<evidence type="ECO:0000256" key="2">
    <source>
        <dbReference type="ARBA" id="ARBA00022801"/>
    </source>
</evidence>
<protein>
    <submittedName>
        <fullName evidence="5">TatD DNase family protein</fullName>
    </submittedName>
</protein>
<dbReference type="EMBL" id="FOUP01000010">
    <property type="protein sequence ID" value="SFO15044.1"/>
    <property type="molecule type" value="Genomic_DNA"/>
</dbReference>
<dbReference type="PANTHER" id="PTHR46124:SF2">
    <property type="entry name" value="D-AMINOACYL-TRNA DEACYLASE"/>
    <property type="match status" value="1"/>
</dbReference>
<dbReference type="GO" id="GO:0004536">
    <property type="term" value="F:DNA nuclease activity"/>
    <property type="evidence" value="ECO:0007669"/>
    <property type="project" value="InterPro"/>
</dbReference>
<keyword evidence="7" id="KW-1185">Reference proteome</keyword>
<evidence type="ECO:0000256" key="1">
    <source>
        <dbReference type="ARBA" id="ARBA00022723"/>
    </source>
</evidence>
<evidence type="ECO:0000256" key="3">
    <source>
        <dbReference type="PIRSR" id="PIRSR005902-1"/>
    </source>
</evidence>
<reference evidence="5 6" key="1">
    <citation type="submission" date="2016-10" db="EMBL/GenBank/DDBJ databases">
        <authorList>
            <person name="de Groot N.N."/>
        </authorList>
    </citation>
    <scope>NUCLEOTIDE SEQUENCE [LARGE SCALE GENOMIC DNA]</scope>
    <source>
        <strain evidence="5 6">CPCC 201259</strain>
    </source>
</reference>
<organism evidence="5 6">
    <name type="scientific">Saccharopolyspora antimicrobica</name>
    <dbReference type="NCBI Taxonomy" id="455193"/>
    <lineage>
        <taxon>Bacteria</taxon>
        <taxon>Bacillati</taxon>
        <taxon>Actinomycetota</taxon>
        <taxon>Actinomycetes</taxon>
        <taxon>Pseudonocardiales</taxon>
        <taxon>Pseudonocardiaceae</taxon>
        <taxon>Saccharopolyspora</taxon>
    </lineage>
</organism>
<dbReference type="NCBIfam" id="TIGR00010">
    <property type="entry name" value="YchF/TatD family DNA exonuclease"/>
    <property type="match status" value="1"/>
</dbReference>
<dbReference type="OrthoDB" id="9810005at2"/>
<feature type="binding site" evidence="3">
    <location>
        <position position="173"/>
    </location>
    <ligand>
        <name>a divalent metal cation</name>
        <dbReference type="ChEBI" id="CHEBI:60240"/>
        <label>2</label>
    </ligand>
</feature>
<dbReference type="GO" id="GO:0005829">
    <property type="term" value="C:cytosol"/>
    <property type="evidence" value="ECO:0007669"/>
    <property type="project" value="TreeGrafter"/>
</dbReference>
<evidence type="ECO:0000313" key="4">
    <source>
        <dbReference type="EMBL" id="RKT83549.1"/>
    </source>
</evidence>
<dbReference type="Proteomes" id="UP000270697">
    <property type="component" value="Unassembled WGS sequence"/>
</dbReference>
<dbReference type="GO" id="GO:0016788">
    <property type="term" value="F:hydrolase activity, acting on ester bonds"/>
    <property type="evidence" value="ECO:0007669"/>
    <property type="project" value="InterPro"/>
</dbReference>
<dbReference type="STRING" id="455193.SAMN05421805_11041"/>
<dbReference type="InterPro" id="IPR001130">
    <property type="entry name" value="TatD-like"/>
</dbReference>
<feature type="binding site" evidence="3">
    <location>
        <position position="27"/>
    </location>
    <ligand>
        <name>a divalent metal cation</name>
        <dbReference type="ChEBI" id="CHEBI:60240"/>
        <label>1</label>
    </ligand>
</feature>
<keyword evidence="1 3" id="KW-0479">Metal-binding</keyword>
<dbReference type="Proteomes" id="UP000199398">
    <property type="component" value="Unassembled WGS sequence"/>
</dbReference>
<dbReference type="Pfam" id="PF01026">
    <property type="entry name" value="TatD_DNase"/>
    <property type="match status" value="1"/>
</dbReference>
<evidence type="ECO:0000313" key="7">
    <source>
        <dbReference type="Proteomes" id="UP000270697"/>
    </source>
</evidence>
<dbReference type="InterPro" id="IPR032466">
    <property type="entry name" value="Metal_Hydrolase"/>
</dbReference>
<accession>A0A1I5EU62</accession>
<evidence type="ECO:0000313" key="6">
    <source>
        <dbReference type="Proteomes" id="UP000199398"/>
    </source>
</evidence>
<dbReference type="EMBL" id="RBXX01000002">
    <property type="protein sequence ID" value="RKT83549.1"/>
    <property type="molecule type" value="Genomic_DNA"/>
</dbReference>
<dbReference type="SUPFAM" id="SSF51556">
    <property type="entry name" value="Metallo-dependent hydrolases"/>
    <property type="match status" value="1"/>
</dbReference>
<evidence type="ECO:0000313" key="5">
    <source>
        <dbReference type="EMBL" id="SFO15044.1"/>
    </source>
</evidence>
<feature type="binding site" evidence="3">
    <location>
        <position position="223"/>
    </location>
    <ligand>
        <name>a divalent metal cation</name>
        <dbReference type="ChEBI" id="CHEBI:60240"/>
        <label>1</label>
    </ligand>
</feature>
<reference evidence="4 7" key="2">
    <citation type="submission" date="2018-10" db="EMBL/GenBank/DDBJ databases">
        <title>Sequencing the genomes of 1000 actinobacteria strains.</title>
        <authorList>
            <person name="Klenk H.-P."/>
        </authorList>
    </citation>
    <scope>NUCLEOTIDE SEQUENCE [LARGE SCALE GENOMIC DNA]</scope>
    <source>
        <strain evidence="4 7">DSM 45119</strain>
    </source>
</reference>
<feature type="binding site" evidence="3">
    <location>
        <position position="113"/>
    </location>
    <ligand>
        <name>a divalent metal cation</name>
        <dbReference type="ChEBI" id="CHEBI:60240"/>
        <label>1</label>
    </ligand>
</feature>
<feature type="binding site" evidence="3">
    <location>
        <position position="25"/>
    </location>
    <ligand>
        <name>a divalent metal cation</name>
        <dbReference type="ChEBI" id="CHEBI:60240"/>
        <label>1</label>
    </ligand>
</feature>
<keyword evidence="2" id="KW-0378">Hydrolase</keyword>
<dbReference type="Gene3D" id="3.20.20.140">
    <property type="entry name" value="Metal-dependent hydrolases"/>
    <property type="match status" value="1"/>
</dbReference>
<feature type="binding site" evidence="3">
    <location>
        <position position="149"/>
    </location>
    <ligand>
        <name>a divalent metal cation</name>
        <dbReference type="ChEBI" id="CHEBI:60240"/>
        <label>2</label>
    </ligand>
</feature>
<gene>
    <name evidence="4" type="ORF">ATL45_1837</name>
    <name evidence="5" type="ORF">SAMN05421805_11041</name>
</gene>
<dbReference type="AlphaFoldDB" id="A0A1I5EU62"/>
<dbReference type="FunFam" id="3.20.20.140:FF:000005">
    <property type="entry name" value="TatD family hydrolase"/>
    <property type="match status" value="1"/>
</dbReference>
<dbReference type="CDD" id="cd01310">
    <property type="entry name" value="TatD_DNAse"/>
    <property type="match status" value="1"/>
</dbReference>